<comment type="caution">
    <text evidence="5">The sequence shown here is derived from an EMBL/GenBank/DDBJ whole genome shotgun (WGS) entry which is preliminary data.</text>
</comment>
<dbReference type="InterPro" id="IPR044946">
    <property type="entry name" value="Restrct_endonuc_typeI_TRD_sf"/>
</dbReference>
<evidence type="ECO:0000313" key="6">
    <source>
        <dbReference type="Proteomes" id="UP001596548"/>
    </source>
</evidence>
<dbReference type="PANTHER" id="PTHR30408">
    <property type="entry name" value="TYPE-1 RESTRICTION ENZYME ECOKI SPECIFICITY PROTEIN"/>
    <property type="match status" value="1"/>
</dbReference>
<sequence length="377" mass="40848">MADWRTGTLRDVAAPRGLVGGPFGSSLGGKDYVPSGVPVIRGVNLASHGYFDSSELVFVTPAKARKLSANQALPGDVVFTQRGTLGQVGIVPAEYDNYVVSQSQMRLRVDPVKADPRFVYYQFRSRAMVDTIRNSAITTGVPHINLGILAALPILIPPLRHQVAIAGVLGALDDKIAANEATARTAHDLASADFARADAGASRAGRLGDILDLAYGRALPARLRRAGDVPVFGSAGRVGRHDEALAPGPGIIVGRKGTVGSVHWCAERFFPIDTTYYVRIKRKNVSFPYAYHMLLNLGLDRMNQDSAVPGLNRSHALAVPVRLPPADVIAAFTQRVDPLFALRQRLAEENATLTELRDYLLPRLLTRNVTIDEHRRP</sequence>
<dbReference type="PANTHER" id="PTHR30408:SF12">
    <property type="entry name" value="TYPE I RESTRICTION ENZYME MJAVIII SPECIFICITY SUBUNIT"/>
    <property type="match status" value="1"/>
</dbReference>
<evidence type="ECO:0000256" key="3">
    <source>
        <dbReference type="ARBA" id="ARBA00023125"/>
    </source>
</evidence>
<keyword evidence="3" id="KW-0238">DNA-binding</keyword>
<name>A0ABW2HLI5_9ACTN</name>
<dbReference type="SUPFAM" id="SSF116734">
    <property type="entry name" value="DNA methylase specificity domain"/>
    <property type="match status" value="2"/>
</dbReference>
<comment type="similarity">
    <text evidence="1">Belongs to the type-I restriction system S methylase family.</text>
</comment>
<accession>A0ABW2HLI5</accession>
<dbReference type="InterPro" id="IPR052021">
    <property type="entry name" value="Type-I_RS_S_subunit"/>
</dbReference>
<dbReference type="EMBL" id="JBHTBJ010000001">
    <property type="protein sequence ID" value="MFC7272699.1"/>
    <property type="molecule type" value="Genomic_DNA"/>
</dbReference>
<proteinExistence type="inferred from homology"/>
<keyword evidence="5" id="KW-0378">Hydrolase</keyword>
<evidence type="ECO:0000256" key="1">
    <source>
        <dbReference type="ARBA" id="ARBA00010923"/>
    </source>
</evidence>
<reference evidence="6" key="1">
    <citation type="journal article" date="2019" name="Int. J. Syst. Evol. Microbiol.">
        <title>The Global Catalogue of Microorganisms (GCM) 10K type strain sequencing project: providing services to taxonomists for standard genome sequencing and annotation.</title>
        <authorList>
            <consortium name="The Broad Institute Genomics Platform"/>
            <consortium name="The Broad Institute Genome Sequencing Center for Infectious Disease"/>
            <person name="Wu L."/>
            <person name="Ma J."/>
        </authorList>
    </citation>
    <scope>NUCLEOTIDE SEQUENCE [LARGE SCALE GENOMIC DNA]</scope>
    <source>
        <strain evidence="6">XZYJT-10</strain>
    </source>
</reference>
<keyword evidence="2" id="KW-0680">Restriction system</keyword>
<dbReference type="GO" id="GO:0004519">
    <property type="term" value="F:endonuclease activity"/>
    <property type="evidence" value="ECO:0007669"/>
    <property type="project" value="UniProtKB-KW"/>
</dbReference>
<dbReference type="Pfam" id="PF01420">
    <property type="entry name" value="Methylase_S"/>
    <property type="match status" value="2"/>
</dbReference>
<dbReference type="RefSeq" id="WP_378964093.1">
    <property type="nucleotide sequence ID" value="NZ_JBHTBJ010000001.1"/>
</dbReference>
<feature type="domain" description="Type I restriction modification DNA specificity" evidence="4">
    <location>
        <begin position="206"/>
        <end position="344"/>
    </location>
</feature>
<evidence type="ECO:0000259" key="4">
    <source>
        <dbReference type="Pfam" id="PF01420"/>
    </source>
</evidence>
<dbReference type="CDD" id="cd17267">
    <property type="entry name" value="RMtype1_S_EcoAO83I-TRD1-CR1_like"/>
    <property type="match status" value="1"/>
</dbReference>
<keyword evidence="5" id="KW-0540">Nuclease</keyword>
<evidence type="ECO:0000256" key="2">
    <source>
        <dbReference type="ARBA" id="ARBA00022747"/>
    </source>
</evidence>
<evidence type="ECO:0000313" key="5">
    <source>
        <dbReference type="EMBL" id="MFC7272699.1"/>
    </source>
</evidence>
<protein>
    <submittedName>
        <fullName evidence="5">Restriction endonuclease subunit S</fullName>
        <ecNumber evidence="5">3.1.21.-</ecNumber>
    </submittedName>
</protein>
<dbReference type="EC" id="3.1.21.-" evidence="5"/>
<keyword evidence="6" id="KW-1185">Reference proteome</keyword>
<gene>
    <name evidence="5" type="ORF">ACFQS1_01795</name>
</gene>
<dbReference type="GO" id="GO:0016787">
    <property type="term" value="F:hydrolase activity"/>
    <property type="evidence" value="ECO:0007669"/>
    <property type="project" value="UniProtKB-KW"/>
</dbReference>
<keyword evidence="5" id="KW-0255">Endonuclease</keyword>
<dbReference type="Gene3D" id="3.90.220.20">
    <property type="entry name" value="DNA methylase specificity domains"/>
    <property type="match status" value="2"/>
</dbReference>
<feature type="domain" description="Type I restriction modification DNA specificity" evidence="4">
    <location>
        <begin position="74"/>
        <end position="180"/>
    </location>
</feature>
<dbReference type="InterPro" id="IPR000055">
    <property type="entry name" value="Restrct_endonuc_typeI_TRD"/>
</dbReference>
<dbReference type="Proteomes" id="UP001596548">
    <property type="component" value="Unassembled WGS sequence"/>
</dbReference>
<organism evidence="5 6">
    <name type="scientific">Paractinoplanes rhizophilus</name>
    <dbReference type="NCBI Taxonomy" id="1416877"/>
    <lineage>
        <taxon>Bacteria</taxon>
        <taxon>Bacillati</taxon>
        <taxon>Actinomycetota</taxon>
        <taxon>Actinomycetes</taxon>
        <taxon>Micromonosporales</taxon>
        <taxon>Micromonosporaceae</taxon>
        <taxon>Paractinoplanes</taxon>
    </lineage>
</organism>